<dbReference type="GO" id="GO:0003677">
    <property type="term" value="F:DNA binding"/>
    <property type="evidence" value="ECO:0007669"/>
    <property type="project" value="UniProtKB-KW"/>
</dbReference>
<dbReference type="AlphaFoldDB" id="A0A941DUQ8"/>
<keyword evidence="3" id="KW-0804">Transcription</keyword>
<evidence type="ECO:0000259" key="4">
    <source>
        <dbReference type="PROSITE" id="PS50043"/>
    </source>
</evidence>
<keyword evidence="2" id="KW-0238">DNA-binding</keyword>
<keyword evidence="6" id="KW-1185">Reference proteome</keyword>
<dbReference type="InterPro" id="IPR000792">
    <property type="entry name" value="Tscrpt_reg_LuxR_C"/>
</dbReference>
<evidence type="ECO:0000256" key="1">
    <source>
        <dbReference type="ARBA" id="ARBA00023015"/>
    </source>
</evidence>
<protein>
    <submittedName>
        <fullName evidence="5">Response regulator transcription factor</fullName>
    </submittedName>
</protein>
<evidence type="ECO:0000313" key="5">
    <source>
        <dbReference type="EMBL" id="MBR7795717.1"/>
    </source>
</evidence>
<name>A0A941DUQ8_9BACI</name>
<dbReference type="SUPFAM" id="SSF46894">
    <property type="entry name" value="C-terminal effector domain of the bipartite response regulators"/>
    <property type="match status" value="1"/>
</dbReference>
<comment type="caution">
    <text evidence="5">The sequence shown here is derived from an EMBL/GenBank/DDBJ whole genome shotgun (WGS) entry which is preliminary data.</text>
</comment>
<dbReference type="PROSITE" id="PS50043">
    <property type="entry name" value="HTH_LUXR_2"/>
    <property type="match status" value="1"/>
</dbReference>
<organism evidence="5 6">
    <name type="scientific">Virgibacillus salarius</name>
    <dbReference type="NCBI Taxonomy" id="447199"/>
    <lineage>
        <taxon>Bacteria</taxon>
        <taxon>Bacillati</taxon>
        <taxon>Bacillota</taxon>
        <taxon>Bacilli</taxon>
        <taxon>Bacillales</taxon>
        <taxon>Bacillaceae</taxon>
        <taxon>Virgibacillus</taxon>
    </lineage>
</organism>
<dbReference type="GO" id="GO:0006355">
    <property type="term" value="P:regulation of DNA-templated transcription"/>
    <property type="evidence" value="ECO:0007669"/>
    <property type="project" value="InterPro"/>
</dbReference>
<dbReference type="InterPro" id="IPR016032">
    <property type="entry name" value="Sig_transdc_resp-reg_C-effctor"/>
</dbReference>
<dbReference type="InterPro" id="IPR039420">
    <property type="entry name" value="WalR-like"/>
</dbReference>
<dbReference type="SMART" id="SM00421">
    <property type="entry name" value="HTH_LUXR"/>
    <property type="match status" value="1"/>
</dbReference>
<dbReference type="Gene3D" id="3.40.50.2300">
    <property type="match status" value="1"/>
</dbReference>
<dbReference type="EMBL" id="JAGSOT010000014">
    <property type="protein sequence ID" value="MBR7795717.1"/>
    <property type="molecule type" value="Genomic_DNA"/>
</dbReference>
<dbReference type="PANTHER" id="PTHR43214:SF43">
    <property type="entry name" value="TWO-COMPONENT RESPONSE REGULATOR"/>
    <property type="match status" value="1"/>
</dbReference>
<reference evidence="5" key="1">
    <citation type="submission" date="2021-04" db="EMBL/GenBank/DDBJ databases">
        <title>Isolation and polyphasic classification of algal microorganism.</title>
        <authorList>
            <person name="Wang S."/>
        </authorList>
    </citation>
    <scope>NUCLEOTIDE SEQUENCE</scope>
    <source>
        <strain evidence="5">720a</strain>
    </source>
</reference>
<evidence type="ECO:0000313" key="6">
    <source>
        <dbReference type="Proteomes" id="UP000675284"/>
    </source>
</evidence>
<dbReference type="Proteomes" id="UP000675284">
    <property type="component" value="Unassembled WGS sequence"/>
</dbReference>
<keyword evidence="1" id="KW-0805">Transcription regulation</keyword>
<dbReference type="RefSeq" id="WP_166530129.1">
    <property type="nucleotide sequence ID" value="NZ_JAGSOT010000014.1"/>
</dbReference>
<proteinExistence type="predicted"/>
<accession>A0A941DUQ8</accession>
<dbReference type="CDD" id="cd06170">
    <property type="entry name" value="LuxR_C_like"/>
    <property type="match status" value="1"/>
</dbReference>
<dbReference type="Pfam" id="PF00196">
    <property type="entry name" value="GerE"/>
    <property type="match status" value="1"/>
</dbReference>
<dbReference type="PANTHER" id="PTHR43214">
    <property type="entry name" value="TWO-COMPONENT RESPONSE REGULATOR"/>
    <property type="match status" value="1"/>
</dbReference>
<evidence type="ECO:0000256" key="3">
    <source>
        <dbReference type="ARBA" id="ARBA00023163"/>
    </source>
</evidence>
<sequence>MIKIVCIPNSDFMKNIARTLRTTKGIKVIDDVSRSGRKLNNTVALIDLDRYETDNLLSLIKDLSDREIRVIGFIDACLGVTNLKFIDAGVNSIFVKYDSVTDNIAKVIESLNRTNYYLPNKLISPLLHAIEERKRANQEAFAYRIEKSGFSMTRKQIDIAYLLRKGFSNKEIALFLGISEGATKVHISRIYAKMGNSTRNEVIDIFDRLMTRRG</sequence>
<dbReference type="PRINTS" id="PR00038">
    <property type="entry name" value="HTHLUXR"/>
</dbReference>
<gene>
    <name evidence="5" type="ORF">KCX74_06620</name>
</gene>
<evidence type="ECO:0000256" key="2">
    <source>
        <dbReference type="ARBA" id="ARBA00023125"/>
    </source>
</evidence>
<feature type="domain" description="HTH luxR-type" evidence="4">
    <location>
        <begin position="145"/>
        <end position="210"/>
    </location>
</feature>